<dbReference type="HOGENOM" id="CLU_673892_0_0_11"/>
<dbReference type="Proteomes" id="UP000000545">
    <property type="component" value="Chromosome"/>
</dbReference>
<evidence type="ECO:0000313" key="3">
    <source>
        <dbReference type="EMBL" id="CAI37651.1"/>
    </source>
</evidence>
<feature type="compositionally biased region" description="Low complexity" evidence="1">
    <location>
        <begin position="17"/>
        <end position="27"/>
    </location>
</feature>
<keyword evidence="2" id="KW-0812">Transmembrane</keyword>
<evidence type="ECO:0000313" key="4">
    <source>
        <dbReference type="Proteomes" id="UP000000545"/>
    </source>
</evidence>
<dbReference type="KEGG" id="cjk:jk1478"/>
<feature type="compositionally biased region" description="Acidic residues" evidence="1">
    <location>
        <begin position="197"/>
        <end position="228"/>
    </location>
</feature>
<feature type="region of interest" description="Disordered" evidence="1">
    <location>
        <begin position="176"/>
        <end position="234"/>
    </location>
</feature>
<feature type="compositionally biased region" description="Basic and acidic residues" evidence="1">
    <location>
        <begin position="7"/>
        <end position="16"/>
    </location>
</feature>
<dbReference type="EMBL" id="CR931997">
    <property type="protein sequence ID" value="CAI37651.1"/>
    <property type="molecule type" value="Genomic_DNA"/>
</dbReference>
<proteinExistence type="predicted"/>
<evidence type="ECO:0000256" key="2">
    <source>
        <dbReference type="SAM" id="Phobius"/>
    </source>
</evidence>
<dbReference type="AlphaFoldDB" id="Q4JU56"/>
<reference evidence="3 4" key="1">
    <citation type="journal article" date="2005" name="J. Bacteriol.">
        <title>Complete genome sequence and analysis of the multiresistant nosocomial pathogen Corynebacterium jeikeium K411, a lipid-requiring bacterium of the human skin flora.</title>
        <authorList>
            <person name="Tauch A."/>
            <person name="Kaiser O."/>
            <person name="Hain T."/>
            <person name="Goesmann A."/>
            <person name="Weisshaar B."/>
            <person name="Albersmeier A."/>
            <person name="Bekel T."/>
            <person name="Bischoff N."/>
            <person name="Brune I."/>
            <person name="Chakraborty T."/>
            <person name="Kalinowski J."/>
            <person name="Meyer F."/>
            <person name="Rupp O."/>
            <person name="Schneiker S."/>
            <person name="Viehoever P."/>
            <person name="Puehler A."/>
        </authorList>
    </citation>
    <scope>NUCLEOTIDE SEQUENCE [LARGE SCALE GENOMIC DNA]</scope>
    <source>
        <strain evidence="3 4">K411</strain>
    </source>
</reference>
<sequence>MESPENASRKQPDQRSQRNQWNSQSSRTPTDSSHPRVSRASRNEWKNVVRSDETPAAETDAEAGSTTHPSTEPFAPVSPPQQPASNTLVAPNPGVGPAANPIANPVGSQIASPAANLGPAPVFGPGMAPPPAAAQAMAQVQPPRKTSVILPVIVTFIVCLLLLAGGLFGYKKLTEPSDNEANPGKPSAAAGAAPDAGADEASDAEPVAEDSDSGSESDGSGESEEQFDTADLIPRMASMTVPDFSVLEDAERTEETSFPAVTLSDGVYGEPGYGFNIQLGSNDPSGDRGKISPIYAQGDLNGDGEDEIVVQMYSNQGGNSYVNHFVVYDKNLTPMGYTQVDDLDEDLPTMGRRGQTVDEVKVEDGKLFFDYLGYGDSDPMSSPSQRTQVYLTWNGGTDFELAEPPTFL</sequence>
<keyword evidence="4" id="KW-1185">Reference proteome</keyword>
<feature type="transmembrane region" description="Helical" evidence="2">
    <location>
        <begin position="148"/>
        <end position="170"/>
    </location>
</feature>
<gene>
    <name evidence="3" type="ordered locus">jk1478</name>
</gene>
<name>Q4JU56_CORJK</name>
<feature type="region of interest" description="Disordered" evidence="1">
    <location>
        <begin position="1"/>
        <end position="96"/>
    </location>
</feature>
<accession>Q4JU56</accession>
<keyword evidence="2" id="KW-0472">Membrane</keyword>
<dbReference type="OrthoDB" id="5565855at2"/>
<evidence type="ECO:0000256" key="1">
    <source>
        <dbReference type="SAM" id="MobiDB-lite"/>
    </source>
</evidence>
<feature type="compositionally biased region" description="Basic and acidic residues" evidence="1">
    <location>
        <begin position="41"/>
        <end position="53"/>
    </location>
</feature>
<organism evidence="3 4">
    <name type="scientific">Corynebacterium jeikeium (strain K411)</name>
    <dbReference type="NCBI Taxonomy" id="306537"/>
    <lineage>
        <taxon>Bacteria</taxon>
        <taxon>Bacillati</taxon>
        <taxon>Actinomycetota</taxon>
        <taxon>Actinomycetes</taxon>
        <taxon>Mycobacteriales</taxon>
        <taxon>Corynebacteriaceae</taxon>
        <taxon>Corynebacterium</taxon>
    </lineage>
</organism>
<keyword evidence="2" id="KW-1133">Transmembrane helix</keyword>
<dbReference type="RefSeq" id="WP_011273909.1">
    <property type="nucleotide sequence ID" value="NC_007164.1"/>
</dbReference>
<feature type="compositionally biased region" description="Low complexity" evidence="1">
    <location>
        <begin position="186"/>
        <end position="196"/>
    </location>
</feature>
<protein>
    <submittedName>
        <fullName evidence="3">Uncharacterized protein</fullName>
    </submittedName>
</protein>